<reference evidence="1 2" key="1">
    <citation type="submission" date="2018-03" db="EMBL/GenBank/DDBJ databases">
        <title>Lachnoclostridium SNUG30386 gen.nov., sp.nov., isolated from human faeces.</title>
        <authorList>
            <person name="Seo B."/>
            <person name="Jeon K."/>
            <person name="Ko G."/>
        </authorList>
    </citation>
    <scope>NUCLEOTIDE SEQUENCE [LARGE SCALE GENOMIC DNA]</scope>
    <source>
        <strain evidence="1 2">SNUG30386</strain>
    </source>
</reference>
<dbReference type="RefSeq" id="WP_107001380.1">
    <property type="nucleotide sequence ID" value="NZ_JAJEPQ010000015.1"/>
</dbReference>
<protein>
    <submittedName>
        <fullName evidence="1">Uncharacterized protein</fullName>
    </submittedName>
</protein>
<accession>A0A2T3FMG3</accession>
<name>A0A2T3FMG3_9CLOT</name>
<dbReference type="EMBL" id="PYLO01000004">
    <property type="protein sequence ID" value="PST36467.1"/>
    <property type="molecule type" value="Genomic_DNA"/>
</dbReference>
<dbReference type="AlphaFoldDB" id="A0A2T3FMG3"/>
<evidence type="ECO:0000313" key="2">
    <source>
        <dbReference type="Proteomes" id="UP000241048"/>
    </source>
</evidence>
<dbReference type="Proteomes" id="UP000241048">
    <property type="component" value="Unassembled WGS sequence"/>
</dbReference>
<sequence length="103" mass="12109">MMEKLWRTWLLHFAYIEEKGEESMRKYGESGILLSVVCNRCGKKLAVKEGILREGAAHFDVAWDYFSEKDGEVHHFDLCEECYDGVTREFLIEADKEERTELL</sequence>
<evidence type="ECO:0000313" key="1">
    <source>
        <dbReference type="EMBL" id="PST36467.1"/>
    </source>
</evidence>
<comment type="caution">
    <text evidence="1">The sequence shown here is derived from an EMBL/GenBank/DDBJ whole genome shotgun (WGS) entry which is preliminary data.</text>
</comment>
<organism evidence="1 2">
    <name type="scientific">Clostridium fessum</name>
    <dbReference type="NCBI Taxonomy" id="2126740"/>
    <lineage>
        <taxon>Bacteria</taxon>
        <taxon>Bacillati</taxon>
        <taxon>Bacillota</taxon>
        <taxon>Clostridia</taxon>
        <taxon>Eubacteriales</taxon>
        <taxon>Clostridiaceae</taxon>
        <taxon>Clostridium</taxon>
    </lineage>
</organism>
<proteinExistence type="predicted"/>
<keyword evidence="2" id="KW-1185">Reference proteome</keyword>
<gene>
    <name evidence="1" type="ORF">C7U56_11780</name>
</gene>